<dbReference type="GO" id="GO:0008270">
    <property type="term" value="F:zinc ion binding"/>
    <property type="evidence" value="ECO:0007669"/>
    <property type="project" value="UniProtKB-KW"/>
</dbReference>
<keyword evidence="4" id="KW-1185">Reference proteome</keyword>
<reference evidence="3" key="1">
    <citation type="submission" date="2021-02" db="EMBL/GenBank/DDBJ databases">
        <authorList>
            <person name="Dougan E. K."/>
            <person name="Rhodes N."/>
            <person name="Thang M."/>
            <person name="Chan C."/>
        </authorList>
    </citation>
    <scope>NUCLEOTIDE SEQUENCE</scope>
</reference>
<dbReference type="EMBL" id="CAJNNV010025135">
    <property type="protein sequence ID" value="CAE8612617.1"/>
    <property type="molecule type" value="Genomic_DNA"/>
</dbReference>
<keyword evidence="1" id="KW-0862">Zinc</keyword>
<proteinExistence type="predicted"/>
<dbReference type="InterPro" id="IPR013083">
    <property type="entry name" value="Znf_RING/FYVE/PHD"/>
</dbReference>
<feature type="domain" description="RING-type" evidence="2">
    <location>
        <begin position="55"/>
        <end position="95"/>
    </location>
</feature>
<dbReference type="AlphaFoldDB" id="A0A813FEJ2"/>
<dbReference type="PROSITE" id="PS50089">
    <property type="entry name" value="ZF_RING_2"/>
    <property type="match status" value="1"/>
</dbReference>
<organism evidence="3 4">
    <name type="scientific">Polarella glacialis</name>
    <name type="common">Dinoflagellate</name>
    <dbReference type="NCBI Taxonomy" id="89957"/>
    <lineage>
        <taxon>Eukaryota</taxon>
        <taxon>Sar</taxon>
        <taxon>Alveolata</taxon>
        <taxon>Dinophyceae</taxon>
        <taxon>Suessiales</taxon>
        <taxon>Suessiaceae</taxon>
        <taxon>Polarella</taxon>
    </lineage>
</organism>
<dbReference type="SMART" id="SM00184">
    <property type="entry name" value="RING"/>
    <property type="match status" value="1"/>
</dbReference>
<dbReference type="InterPro" id="IPR001841">
    <property type="entry name" value="Znf_RING"/>
</dbReference>
<dbReference type="SUPFAM" id="SSF57850">
    <property type="entry name" value="RING/U-box"/>
    <property type="match status" value="1"/>
</dbReference>
<evidence type="ECO:0000256" key="1">
    <source>
        <dbReference type="PROSITE-ProRule" id="PRU00175"/>
    </source>
</evidence>
<evidence type="ECO:0000259" key="2">
    <source>
        <dbReference type="PROSITE" id="PS50089"/>
    </source>
</evidence>
<keyword evidence="1" id="KW-0863">Zinc-finger</keyword>
<dbReference type="Pfam" id="PF13920">
    <property type="entry name" value="zf-C3HC4_3"/>
    <property type="match status" value="1"/>
</dbReference>
<dbReference type="Proteomes" id="UP000654075">
    <property type="component" value="Unassembled WGS sequence"/>
</dbReference>
<comment type="caution">
    <text evidence="3">The sequence shown here is derived from an EMBL/GenBank/DDBJ whole genome shotgun (WGS) entry which is preliminary data.</text>
</comment>
<sequence>MYNSGREFLCHICRAPCSPASIIPFYFKVRAQEPAPAAAAAESQPLAVAAQWWQCPICLENRVNRVNIQCGHTICNECKDDWYSAGYGFKCHICRKPHLPTSIIPMYFSS</sequence>
<dbReference type="Gene3D" id="3.30.40.10">
    <property type="entry name" value="Zinc/RING finger domain, C3HC4 (zinc finger)"/>
    <property type="match status" value="1"/>
</dbReference>
<keyword evidence="1" id="KW-0479">Metal-binding</keyword>
<dbReference type="OrthoDB" id="6105938at2759"/>
<evidence type="ECO:0000313" key="4">
    <source>
        <dbReference type="Proteomes" id="UP000654075"/>
    </source>
</evidence>
<gene>
    <name evidence="3" type="ORF">PGLA1383_LOCUS30408</name>
</gene>
<protein>
    <recommendedName>
        <fullName evidence="2">RING-type domain-containing protein</fullName>
    </recommendedName>
</protein>
<evidence type="ECO:0000313" key="3">
    <source>
        <dbReference type="EMBL" id="CAE8612617.1"/>
    </source>
</evidence>
<accession>A0A813FEJ2</accession>
<name>A0A813FEJ2_POLGL</name>